<dbReference type="SUPFAM" id="SSF103473">
    <property type="entry name" value="MFS general substrate transporter"/>
    <property type="match status" value="1"/>
</dbReference>
<dbReference type="OrthoDB" id="9772725at2"/>
<proteinExistence type="predicted"/>
<comment type="caution">
    <text evidence="9">The sequence shown here is derived from an EMBL/GenBank/DDBJ whole genome shotgun (WGS) entry which is preliminary data.</text>
</comment>
<dbReference type="Gene3D" id="1.20.1250.20">
    <property type="entry name" value="MFS general substrate transporter like domains"/>
    <property type="match status" value="2"/>
</dbReference>
<feature type="transmembrane region" description="Helical" evidence="8">
    <location>
        <begin position="199"/>
        <end position="220"/>
    </location>
</feature>
<keyword evidence="5" id="KW-0653">Protein transport</keyword>
<dbReference type="RefSeq" id="WP_111529151.1">
    <property type="nucleotide sequence ID" value="NZ_JBHRSG010000003.1"/>
</dbReference>
<organism evidence="9 10">
    <name type="scientific">Phenylobacterium soli</name>
    <dbReference type="NCBI Taxonomy" id="2170551"/>
    <lineage>
        <taxon>Bacteria</taxon>
        <taxon>Pseudomonadati</taxon>
        <taxon>Pseudomonadota</taxon>
        <taxon>Alphaproteobacteria</taxon>
        <taxon>Caulobacterales</taxon>
        <taxon>Caulobacteraceae</taxon>
        <taxon>Phenylobacterium</taxon>
    </lineage>
</organism>
<keyword evidence="6 8" id="KW-1133">Transmembrane helix</keyword>
<feature type="transmembrane region" description="Helical" evidence="8">
    <location>
        <begin position="359"/>
        <end position="386"/>
    </location>
</feature>
<dbReference type="NCBIfam" id="TIGR00924">
    <property type="entry name" value="yjdL_sub1_fam"/>
    <property type="match status" value="1"/>
</dbReference>
<dbReference type="InterPro" id="IPR050171">
    <property type="entry name" value="MFS_Transporters"/>
</dbReference>
<feature type="transmembrane region" description="Helical" evidence="8">
    <location>
        <begin position="247"/>
        <end position="266"/>
    </location>
</feature>
<dbReference type="InterPro" id="IPR005279">
    <property type="entry name" value="Dipep/tripep_permease"/>
</dbReference>
<sequence length="474" mass="51052">MTAKTVADRNDRAFLGHPKGLGFLAFTEAWERFSYYGMQTLLVLYMVHQLLLPGHIEHVAGFPQFQKFLEALNHRELAGQALASAVFGLYTAMVYFTPFFGGLLADRVLGRTRTIILGGSLMALGHFLMAFDVSFLAALGCLMLGSGCFKGNIAAQVGHLYSEEDPRRADAFQIYYLGINAGVIAAPFVAGTLGEKVAWHYGFGVAGVGMLIALVIYLAGRRHLPKEPARKAVAEAQPKVPMTGRDWRVLAVLIAMLPVLAASLVPNQQIFNAYLIWAERSADLHLFGIPILTSWMISVDSIVSVSCLAGMVVFWRAWKARFPEPDELGKIIIGCAFCAAGMASLAVGSAVTPAGGKVAFGWLLLFHLFNDIGFANVLPVGLALYARSAPRAIAGSVIGLYYLHFFAANFFVGWLGGFLEKMPAAQFWLIHAGLAGGAGVAFIVFKALFGKLLTGEDDVPDEEDVAVADAVKAP</sequence>
<dbReference type="InterPro" id="IPR036259">
    <property type="entry name" value="MFS_trans_sf"/>
</dbReference>
<feature type="transmembrane region" description="Helical" evidence="8">
    <location>
        <begin position="398"/>
        <end position="419"/>
    </location>
</feature>
<evidence type="ECO:0000313" key="9">
    <source>
        <dbReference type="EMBL" id="RAK55403.1"/>
    </source>
</evidence>
<dbReference type="PANTHER" id="PTHR23517:SF15">
    <property type="entry name" value="PROTON-DEPENDENT OLIGOPEPTIDE FAMILY TRANSPORT PROTEIN"/>
    <property type="match status" value="1"/>
</dbReference>
<keyword evidence="5" id="KW-0571">Peptide transport</keyword>
<feature type="transmembrane region" description="Helical" evidence="8">
    <location>
        <begin position="116"/>
        <end position="144"/>
    </location>
</feature>
<evidence type="ECO:0000256" key="6">
    <source>
        <dbReference type="ARBA" id="ARBA00022989"/>
    </source>
</evidence>
<feature type="transmembrane region" description="Helical" evidence="8">
    <location>
        <begin position="174"/>
        <end position="193"/>
    </location>
</feature>
<feature type="transmembrane region" description="Helical" evidence="8">
    <location>
        <begin position="425"/>
        <end position="445"/>
    </location>
</feature>
<keyword evidence="10" id="KW-1185">Reference proteome</keyword>
<dbReference type="EMBL" id="QFYQ01000001">
    <property type="protein sequence ID" value="RAK55403.1"/>
    <property type="molecule type" value="Genomic_DNA"/>
</dbReference>
<feature type="transmembrane region" description="Helical" evidence="8">
    <location>
        <begin position="286"/>
        <end position="315"/>
    </location>
</feature>
<dbReference type="PANTHER" id="PTHR23517">
    <property type="entry name" value="RESISTANCE PROTEIN MDTM, PUTATIVE-RELATED-RELATED"/>
    <property type="match status" value="1"/>
</dbReference>
<comment type="subcellular location">
    <subcellularLocation>
        <location evidence="1">Cell membrane</location>
        <topology evidence="1">Multi-pass membrane protein</topology>
    </subcellularLocation>
</comment>
<dbReference type="GO" id="GO:0005886">
    <property type="term" value="C:plasma membrane"/>
    <property type="evidence" value="ECO:0007669"/>
    <property type="project" value="UniProtKB-SubCell"/>
</dbReference>
<dbReference type="GO" id="GO:0006857">
    <property type="term" value="P:oligopeptide transport"/>
    <property type="evidence" value="ECO:0007669"/>
    <property type="project" value="InterPro"/>
</dbReference>
<name>A0A328AKB6_9CAUL</name>
<dbReference type="Proteomes" id="UP000249254">
    <property type="component" value="Unassembled WGS sequence"/>
</dbReference>
<keyword evidence="3" id="KW-1003">Cell membrane</keyword>
<evidence type="ECO:0000256" key="7">
    <source>
        <dbReference type="ARBA" id="ARBA00023136"/>
    </source>
</evidence>
<evidence type="ECO:0000256" key="3">
    <source>
        <dbReference type="ARBA" id="ARBA00022475"/>
    </source>
</evidence>
<dbReference type="InterPro" id="IPR000109">
    <property type="entry name" value="POT_fam"/>
</dbReference>
<feature type="transmembrane region" description="Helical" evidence="8">
    <location>
        <begin position="327"/>
        <end position="347"/>
    </location>
</feature>
<protein>
    <submittedName>
        <fullName evidence="9">MFS transporter</fullName>
    </submittedName>
</protein>
<dbReference type="Pfam" id="PF00854">
    <property type="entry name" value="PTR2"/>
    <property type="match status" value="1"/>
</dbReference>
<evidence type="ECO:0000256" key="4">
    <source>
        <dbReference type="ARBA" id="ARBA00022692"/>
    </source>
</evidence>
<evidence type="ECO:0000313" key="10">
    <source>
        <dbReference type="Proteomes" id="UP000249254"/>
    </source>
</evidence>
<dbReference type="PROSITE" id="PS01022">
    <property type="entry name" value="PTR2_1"/>
    <property type="match status" value="1"/>
</dbReference>
<feature type="transmembrane region" description="Helical" evidence="8">
    <location>
        <begin position="77"/>
        <end position="96"/>
    </location>
</feature>
<accession>A0A328AKB6</accession>
<dbReference type="AlphaFoldDB" id="A0A328AKB6"/>
<evidence type="ECO:0000256" key="2">
    <source>
        <dbReference type="ARBA" id="ARBA00022448"/>
    </source>
</evidence>
<keyword evidence="7 8" id="KW-0472">Membrane</keyword>
<dbReference type="CDD" id="cd17346">
    <property type="entry name" value="MFS_DtpA_like"/>
    <property type="match status" value="1"/>
</dbReference>
<dbReference type="GO" id="GO:1904680">
    <property type="term" value="F:peptide transmembrane transporter activity"/>
    <property type="evidence" value="ECO:0007669"/>
    <property type="project" value="InterPro"/>
</dbReference>
<reference evidence="10" key="1">
    <citation type="submission" date="2018-05" db="EMBL/GenBank/DDBJ databases">
        <authorList>
            <person name="Li X."/>
        </authorList>
    </citation>
    <scope>NUCLEOTIDE SEQUENCE [LARGE SCALE GENOMIC DNA]</scope>
    <source>
        <strain evidence="10">LX32</strain>
    </source>
</reference>
<evidence type="ECO:0000256" key="8">
    <source>
        <dbReference type="SAM" id="Phobius"/>
    </source>
</evidence>
<gene>
    <name evidence="9" type="ORF">DJ017_13210</name>
</gene>
<keyword evidence="4 8" id="KW-0812">Transmembrane</keyword>
<dbReference type="InterPro" id="IPR018456">
    <property type="entry name" value="PTR2_symporter_CS"/>
</dbReference>
<evidence type="ECO:0000256" key="1">
    <source>
        <dbReference type="ARBA" id="ARBA00004651"/>
    </source>
</evidence>
<keyword evidence="2" id="KW-0813">Transport</keyword>
<evidence type="ECO:0000256" key="5">
    <source>
        <dbReference type="ARBA" id="ARBA00022856"/>
    </source>
</evidence>